<dbReference type="Pfam" id="PF00534">
    <property type="entry name" value="Glycos_transf_1"/>
    <property type="match status" value="1"/>
</dbReference>
<evidence type="ECO:0000313" key="4">
    <source>
        <dbReference type="EMBL" id="MBO8426860.1"/>
    </source>
</evidence>
<dbReference type="PANTHER" id="PTHR46401">
    <property type="entry name" value="GLYCOSYLTRANSFERASE WBBK-RELATED"/>
    <property type="match status" value="1"/>
</dbReference>
<dbReference type="Pfam" id="PF13439">
    <property type="entry name" value="Glyco_transf_4"/>
    <property type="match status" value="1"/>
</dbReference>
<organism evidence="4 5">
    <name type="scientific">Candidatus Alloenteromonas pullistercoris</name>
    <dbReference type="NCBI Taxonomy" id="2840785"/>
    <lineage>
        <taxon>Bacteria</taxon>
        <taxon>Bacillati</taxon>
        <taxon>Bacillota</taxon>
        <taxon>Bacillota incertae sedis</taxon>
        <taxon>Candidatus Alloenteromonas</taxon>
    </lineage>
</organism>
<evidence type="ECO:0000259" key="3">
    <source>
        <dbReference type="Pfam" id="PF13439"/>
    </source>
</evidence>
<proteinExistence type="predicted"/>
<dbReference type="AlphaFoldDB" id="A0A9D9GTN9"/>
<reference evidence="4" key="1">
    <citation type="submission" date="2020-10" db="EMBL/GenBank/DDBJ databases">
        <authorList>
            <person name="Gilroy R."/>
        </authorList>
    </citation>
    <scope>NUCLEOTIDE SEQUENCE</scope>
    <source>
        <strain evidence="4">17113</strain>
    </source>
</reference>
<name>A0A9D9GTN9_9FIRM</name>
<reference evidence="4" key="2">
    <citation type="journal article" date="2021" name="PeerJ">
        <title>Extensive microbial diversity within the chicken gut microbiome revealed by metagenomics and culture.</title>
        <authorList>
            <person name="Gilroy R."/>
            <person name="Ravi A."/>
            <person name="Getino M."/>
            <person name="Pursley I."/>
            <person name="Horton D.L."/>
            <person name="Alikhan N.F."/>
            <person name="Baker D."/>
            <person name="Gharbi K."/>
            <person name="Hall N."/>
            <person name="Watson M."/>
            <person name="Adriaenssens E.M."/>
            <person name="Foster-Nyarko E."/>
            <person name="Jarju S."/>
            <person name="Secka A."/>
            <person name="Antonio M."/>
            <person name="Oren A."/>
            <person name="Chaudhuri R.R."/>
            <person name="La Ragione R."/>
            <person name="Hildebrand F."/>
            <person name="Pallen M.J."/>
        </authorList>
    </citation>
    <scope>NUCLEOTIDE SEQUENCE</scope>
    <source>
        <strain evidence="4">17113</strain>
    </source>
</reference>
<dbReference type="GO" id="GO:0009103">
    <property type="term" value="P:lipopolysaccharide biosynthetic process"/>
    <property type="evidence" value="ECO:0007669"/>
    <property type="project" value="TreeGrafter"/>
</dbReference>
<dbReference type="InterPro" id="IPR001296">
    <property type="entry name" value="Glyco_trans_1"/>
</dbReference>
<dbReference type="PANTHER" id="PTHR46401:SF2">
    <property type="entry name" value="GLYCOSYLTRANSFERASE WBBK-RELATED"/>
    <property type="match status" value="1"/>
</dbReference>
<dbReference type="CDD" id="cd03801">
    <property type="entry name" value="GT4_PimA-like"/>
    <property type="match status" value="1"/>
</dbReference>
<protein>
    <submittedName>
        <fullName evidence="4">Glycosyltransferase family 4 protein</fullName>
    </submittedName>
</protein>
<dbReference type="GO" id="GO:0016757">
    <property type="term" value="F:glycosyltransferase activity"/>
    <property type="evidence" value="ECO:0007669"/>
    <property type="project" value="InterPro"/>
</dbReference>
<evidence type="ECO:0000259" key="2">
    <source>
        <dbReference type="Pfam" id="PF00534"/>
    </source>
</evidence>
<dbReference type="Gene3D" id="3.40.50.2000">
    <property type="entry name" value="Glycogen Phosphorylase B"/>
    <property type="match status" value="2"/>
</dbReference>
<sequence>MLSAATSVEGQGVGSAYLEQVALVKGIKGLRVLCKGDKGKADINHVHTVNPTFYLRMGKKTVNVCYVHFLPDTLDGSIKLPKPIFAIFKSYVRRFYRKADEIVVVNPIYKKPLMELGIAEDKITYIPNYVDPASFHPLPSEEKEAIRGKLGISKDAFVVLGVGQVQTRKGVLDFVECARRNPNLTFLWAGGFSFGRMTDGYSELKKVMDNPPDNVKFLGIVKREGMNEVYNAASLLFMPSFAELFPMAILEAASCGVPFLLRDLDLYKEILLGDYDCAHDVDGFDEKIKRLSSDFSYYADLAKKAESLSQYYSKERVRALWEEYYHRVYEKYPHKGRK</sequence>
<dbReference type="EMBL" id="JADINA010000039">
    <property type="protein sequence ID" value="MBO8426860.1"/>
    <property type="molecule type" value="Genomic_DNA"/>
</dbReference>
<evidence type="ECO:0000256" key="1">
    <source>
        <dbReference type="ARBA" id="ARBA00022679"/>
    </source>
</evidence>
<feature type="domain" description="Glycosyltransferase subfamily 4-like N-terminal" evidence="3">
    <location>
        <begin position="38"/>
        <end position="133"/>
    </location>
</feature>
<evidence type="ECO:0000313" key="5">
    <source>
        <dbReference type="Proteomes" id="UP000823634"/>
    </source>
</evidence>
<feature type="domain" description="Glycosyl transferase family 1" evidence="2">
    <location>
        <begin position="143"/>
        <end position="306"/>
    </location>
</feature>
<accession>A0A9D9GTN9</accession>
<gene>
    <name evidence="4" type="ORF">IAC61_06095</name>
</gene>
<comment type="caution">
    <text evidence="4">The sequence shown here is derived from an EMBL/GenBank/DDBJ whole genome shotgun (WGS) entry which is preliminary data.</text>
</comment>
<keyword evidence="1" id="KW-0808">Transferase</keyword>
<dbReference type="SUPFAM" id="SSF53756">
    <property type="entry name" value="UDP-Glycosyltransferase/glycogen phosphorylase"/>
    <property type="match status" value="1"/>
</dbReference>
<dbReference type="Proteomes" id="UP000823634">
    <property type="component" value="Unassembled WGS sequence"/>
</dbReference>
<dbReference type="InterPro" id="IPR028098">
    <property type="entry name" value="Glyco_trans_4-like_N"/>
</dbReference>